<feature type="region of interest" description="Disordered" evidence="1">
    <location>
        <begin position="81"/>
        <end position="105"/>
    </location>
</feature>
<proteinExistence type="predicted"/>
<gene>
    <name evidence="2" type="primary">gb20521</name>
    <name evidence="2" type="ORF">PR202_gb20521</name>
</gene>
<evidence type="ECO:0000313" key="3">
    <source>
        <dbReference type="Proteomes" id="UP001054889"/>
    </source>
</evidence>
<keyword evidence="3" id="KW-1185">Reference proteome</keyword>
<reference evidence="2" key="1">
    <citation type="journal article" date="2018" name="DNA Res.">
        <title>Multiple hybrid de novo genome assembly of finger millet, an orphan allotetraploid crop.</title>
        <authorList>
            <person name="Hatakeyama M."/>
            <person name="Aluri S."/>
            <person name="Balachadran M.T."/>
            <person name="Sivarajan S.R."/>
            <person name="Patrignani A."/>
            <person name="Gruter S."/>
            <person name="Poveda L."/>
            <person name="Shimizu-Inatsugi R."/>
            <person name="Baeten J."/>
            <person name="Francoijs K.J."/>
            <person name="Nataraja K.N."/>
            <person name="Reddy Y.A.N."/>
            <person name="Phadnis S."/>
            <person name="Ravikumar R.L."/>
            <person name="Schlapbach R."/>
            <person name="Sreeman S.M."/>
            <person name="Shimizu K.K."/>
        </authorList>
    </citation>
    <scope>NUCLEOTIDE SEQUENCE</scope>
</reference>
<sequence length="153" mass="16548">MEVQKDADLPSVGDNDADLTSRGSDGADLPSRGSNGTDLPSAATAWSSTPLARTAQIFLLLWWRRLGRVGGVMGRRRRRPFAKVQNDEDHPHGSTTPFQRGGGAGITSHDDGVLVQWWRRLGVEGSREGVGTGSRVGFQGFRQFSGLFGLLRS</sequence>
<feature type="compositionally biased region" description="Polar residues" evidence="1">
    <location>
        <begin position="32"/>
        <end position="43"/>
    </location>
</feature>
<dbReference type="EMBL" id="BQKI01000083">
    <property type="protein sequence ID" value="GJN32049.1"/>
    <property type="molecule type" value="Genomic_DNA"/>
</dbReference>
<dbReference type="AlphaFoldDB" id="A0AAV5F8R7"/>
<feature type="region of interest" description="Disordered" evidence="1">
    <location>
        <begin position="1"/>
        <end position="43"/>
    </location>
</feature>
<name>A0AAV5F8R7_ELECO</name>
<evidence type="ECO:0000313" key="2">
    <source>
        <dbReference type="EMBL" id="GJN32049.1"/>
    </source>
</evidence>
<reference evidence="2" key="2">
    <citation type="submission" date="2021-12" db="EMBL/GenBank/DDBJ databases">
        <title>Resequencing data analysis of finger millet.</title>
        <authorList>
            <person name="Hatakeyama M."/>
            <person name="Aluri S."/>
            <person name="Balachadran M.T."/>
            <person name="Sivarajan S.R."/>
            <person name="Poveda L."/>
            <person name="Shimizu-Inatsugi R."/>
            <person name="Schlapbach R."/>
            <person name="Sreeman S.M."/>
            <person name="Shimizu K.K."/>
        </authorList>
    </citation>
    <scope>NUCLEOTIDE SEQUENCE</scope>
</reference>
<protein>
    <submittedName>
        <fullName evidence="2">Uncharacterized protein</fullName>
    </submittedName>
</protein>
<evidence type="ECO:0000256" key="1">
    <source>
        <dbReference type="SAM" id="MobiDB-lite"/>
    </source>
</evidence>
<organism evidence="2 3">
    <name type="scientific">Eleusine coracana subsp. coracana</name>
    <dbReference type="NCBI Taxonomy" id="191504"/>
    <lineage>
        <taxon>Eukaryota</taxon>
        <taxon>Viridiplantae</taxon>
        <taxon>Streptophyta</taxon>
        <taxon>Embryophyta</taxon>
        <taxon>Tracheophyta</taxon>
        <taxon>Spermatophyta</taxon>
        <taxon>Magnoliopsida</taxon>
        <taxon>Liliopsida</taxon>
        <taxon>Poales</taxon>
        <taxon>Poaceae</taxon>
        <taxon>PACMAD clade</taxon>
        <taxon>Chloridoideae</taxon>
        <taxon>Cynodonteae</taxon>
        <taxon>Eleusininae</taxon>
        <taxon>Eleusine</taxon>
    </lineage>
</organism>
<comment type="caution">
    <text evidence="2">The sequence shown here is derived from an EMBL/GenBank/DDBJ whole genome shotgun (WGS) entry which is preliminary data.</text>
</comment>
<accession>A0AAV5F8R7</accession>
<dbReference type="Proteomes" id="UP001054889">
    <property type="component" value="Unassembled WGS sequence"/>
</dbReference>